<dbReference type="Gene3D" id="6.10.340.10">
    <property type="match status" value="1"/>
</dbReference>
<feature type="domain" description="T-SNARE coiled-coil homology" evidence="8">
    <location>
        <begin position="460"/>
        <end position="522"/>
    </location>
</feature>
<dbReference type="Pfam" id="PF12729">
    <property type="entry name" value="4HB_MCP_1"/>
    <property type="match status" value="1"/>
</dbReference>
<keyword evidence="6" id="KW-1133">Transmembrane helix</keyword>
<dbReference type="PROSITE" id="PS50111">
    <property type="entry name" value="CHEMOTAXIS_TRANSDUC_2"/>
    <property type="match status" value="1"/>
</dbReference>
<evidence type="ECO:0000259" key="8">
    <source>
        <dbReference type="PROSITE" id="PS50192"/>
    </source>
</evidence>
<dbReference type="EMBL" id="VDDA01000032">
    <property type="protein sequence ID" value="TNC07653.1"/>
    <property type="molecule type" value="Genomic_DNA"/>
</dbReference>
<dbReference type="Gene3D" id="1.10.287.950">
    <property type="entry name" value="Methyl-accepting chemotaxis protein"/>
    <property type="match status" value="1"/>
</dbReference>
<feature type="domain" description="HAMP" evidence="9">
    <location>
        <begin position="215"/>
        <end position="268"/>
    </location>
</feature>
<sequence length="564" mass="59401">MSVKFRLSTKVALSYFAMFALMIALSAYAIIQVRAIDSRLGIINDANSVKQRYAINFRGSVHDRAISLRDFTLVGDRSGRDAVLTDIARLTEAYARSATKMDRMFAEQSDASGEEIAILNSIKQIEARTLPLMKSVIDAQQAGTGDQARTLLMQEARPAFVEWLARINQFIDLQEARNQATGSEVRTISNTFTLLMLALCVMASLVGAGFAVWAFRAIRPLRSLTAVMLRLAQGDLGVTVPVTRQSDEIGDITRAVAIFKDNALTARAATDERLAEQARKVAHAERIDATTRAFEQTMNDIVGCVSTAADEMHTTAQAMAGTAMQTATQSTSVASTARDAGVNVTTVAAAAEELGLSVQEIGRQMEDAAGLARSAVNEAQATAVVAQELSRGAAEIGEVVALIQSIASQTNLLALNATIEAARAGTAGKGFAVVAAEVKELAGQTSRATGSINGQISAIQAATQRVVDAIAAITTRIGQLDGVTAAVAAAVEEQGAATQEIVRNVTQAAAGTRDVTTHVTGVADAAEQTGEAASRVLLSASALSQQSEQLTREVGRFITTVRAA</sequence>
<dbReference type="AlphaFoldDB" id="A0A5C4L9W5"/>
<evidence type="ECO:0000313" key="10">
    <source>
        <dbReference type="EMBL" id="TNC07653.1"/>
    </source>
</evidence>
<evidence type="ECO:0000259" key="7">
    <source>
        <dbReference type="PROSITE" id="PS50111"/>
    </source>
</evidence>
<accession>A0A5C4L9W5</accession>
<keyword evidence="3 5" id="KW-0807">Transducer</keyword>
<feature type="domain" description="Methyl-accepting transducer" evidence="7">
    <location>
        <begin position="308"/>
        <end position="544"/>
    </location>
</feature>
<evidence type="ECO:0000256" key="1">
    <source>
        <dbReference type="ARBA" id="ARBA00004429"/>
    </source>
</evidence>
<feature type="transmembrane region" description="Helical" evidence="6">
    <location>
        <begin position="192"/>
        <end position="215"/>
    </location>
</feature>
<dbReference type="SMART" id="SM00283">
    <property type="entry name" value="MA"/>
    <property type="match status" value="1"/>
</dbReference>
<evidence type="ECO:0000256" key="6">
    <source>
        <dbReference type="SAM" id="Phobius"/>
    </source>
</evidence>
<dbReference type="SUPFAM" id="SSF58104">
    <property type="entry name" value="Methyl-accepting chemotaxis protein (MCP) signaling domain"/>
    <property type="match status" value="1"/>
</dbReference>
<organism evidence="10 11">
    <name type="scientific">Methylobacterium terricola</name>
    <dbReference type="NCBI Taxonomy" id="2583531"/>
    <lineage>
        <taxon>Bacteria</taxon>
        <taxon>Pseudomonadati</taxon>
        <taxon>Pseudomonadota</taxon>
        <taxon>Alphaproteobacteria</taxon>
        <taxon>Hyphomicrobiales</taxon>
        <taxon>Methylobacteriaceae</taxon>
        <taxon>Methylobacterium</taxon>
    </lineage>
</organism>
<dbReference type="GO" id="GO:0005886">
    <property type="term" value="C:plasma membrane"/>
    <property type="evidence" value="ECO:0007669"/>
    <property type="project" value="UniProtKB-SubCell"/>
</dbReference>
<evidence type="ECO:0000259" key="9">
    <source>
        <dbReference type="PROSITE" id="PS50885"/>
    </source>
</evidence>
<reference evidence="10 11" key="1">
    <citation type="submission" date="2019-06" db="EMBL/GenBank/DDBJ databases">
        <title>Genome of Methylobacterium sp. 17Sr1-39.</title>
        <authorList>
            <person name="Seo T."/>
        </authorList>
    </citation>
    <scope>NUCLEOTIDE SEQUENCE [LARGE SCALE GENOMIC DNA]</scope>
    <source>
        <strain evidence="10 11">17Sr1-39</strain>
    </source>
</reference>
<proteinExistence type="inferred from homology"/>
<dbReference type="RefSeq" id="WP_139040029.1">
    <property type="nucleotide sequence ID" value="NZ_VDDA01000032.1"/>
</dbReference>
<comment type="caution">
    <text evidence="10">The sequence shown here is derived from an EMBL/GenBank/DDBJ whole genome shotgun (WGS) entry which is preliminary data.</text>
</comment>
<dbReference type="CDD" id="cd06225">
    <property type="entry name" value="HAMP"/>
    <property type="match status" value="1"/>
</dbReference>
<comment type="similarity">
    <text evidence="4">Belongs to the methyl-accepting chemotaxis (MCP) protein family.</text>
</comment>
<keyword evidence="2" id="KW-1003">Cell membrane</keyword>
<keyword evidence="11" id="KW-1185">Reference proteome</keyword>
<dbReference type="GO" id="GO:0007165">
    <property type="term" value="P:signal transduction"/>
    <property type="evidence" value="ECO:0007669"/>
    <property type="project" value="UniProtKB-KW"/>
</dbReference>
<dbReference type="OrthoDB" id="3378718at2"/>
<dbReference type="PANTHER" id="PTHR32089">
    <property type="entry name" value="METHYL-ACCEPTING CHEMOTAXIS PROTEIN MCPB"/>
    <property type="match status" value="1"/>
</dbReference>
<feature type="transmembrane region" description="Helical" evidence="6">
    <location>
        <begin position="12"/>
        <end position="31"/>
    </location>
</feature>
<dbReference type="Pfam" id="PF00672">
    <property type="entry name" value="HAMP"/>
    <property type="match status" value="1"/>
</dbReference>
<evidence type="ECO:0000256" key="3">
    <source>
        <dbReference type="ARBA" id="ARBA00023224"/>
    </source>
</evidence>
<protein>
    <submittedName>
        <fullName evidence="10">HAMP domain-containing protein</fullName>
    </submittedName>
</protein>
<dbReference type="InterPro" id="IPR024478">
    <property type="entry name" value="HlyB_4HB_MCP"/>
</dbReference>
<gene>
    <name evidence="10" type="ORF">FF100_31750</name>
</gene>
<dbReference type="Pfam" id="PF00015">
    <property type="entry name" value="MCPsignal"/>
    <property type="match status" value="1"/>
</dbReference>
<dbReference type="PROSITE" id="PS50192">
    <property type="entry name" value="T_SNARE"/>
    <property type="match status" value="1"/>
</dbReference>
<evidence type="ECO:0000256" key="4">
    <source>
        <dbReference type="ARBA" id="ARBA00029447"/>
    </source>
</evidence>
<dbReference type="InterPro" id="IPR000727">
    <property type="entry name" value="T_SNARE_dom"/>
</dbReference>
<dbReference type="InterPro" id="IPR047347">
    <property type="entry name" value="YvaQ-like_sensor"/>
</dbReference>
<evidence type="ECO:0000256" key="2">
    <source>
        <dbReference type="ARBA" id="ARBA00022519"/>
    </source>
</evidence>
<dbReference type="PANTHER" id="PTHR32089:SF112">
    <property type="entry name" value="LYSOZYME-LIKE PROTEIN-RELATED"/>
    <property type="match status" value="1"/>
</dbReference>
<name>A0A5C4L9W5_9HYPH</name>
<keyword evidence="6" id="KW-0472">Membrane</keyword>
<dbReference type="InterPro" id="IPR004089">
    <property type="entry name" value="MCPsignal_dom"/>
</dbReference>
<evidence type="ECO:0000313" key="11">
    <source>
        <dbReference type="Proteomes" id="UP000305267"/>
    </source>
</evidence>
<dbReference type="SMART" id="SM00304">
    <property type="entry name" value="HAMP"/>
    <property type="match status" value="1"/>
</dbReference>
<keyword evidence="2" id="KW-0997">Cell inner membrane</keyword>
<evidence type="ECO:0000256" key="5">
    <source>
        <dbReference type="PROSITE-ProRule" id="PRU00284"/>
    </source>
</evidence>
<comment type="subcellular location">
    <subcellularLocation>
        <location evidence="1">Cell inner membrane</location>
        <topology evidence="1">Multi-pass membrane protein</topology>
    </subcellularLocation>
</comment>
<keyword evidence="6" id="KW-0812">Transmembrane</keyword>
<dbReference type="PROSITE" id="PS50885">
    <property type="entry name" value="HAMP"/>
    <property type="match status" value="1"/>
</dbReference>
<dbReference type="Proteomes" id="UP000305267">
    <property type="component" value="Unassembled WGS sequence"/>
</dbReference>
<dbReference type="CDD" id="cd19411">
    <property type="entry name" value="MCP2201-like_sensor"/>
    <property type="match status" value="1"/>
</dbReference>
<dbReference type="InterPro" id="IPR003660">
    <property type="entry name" value="HAMP_dom"/>
</dbReference>